<dbReference type="Gene3D" id="3.40.33.10">
    <property type="entry name" value="CAP"/>
    <property type="match status" value="1"/>
</dbReference>
<dbReference type="eggNOG" id="KOG3017">
    <property type="taxonomic scope" value="Eukaryota"/>
</dbReference>
<name>A0A1I7W335_LOALO</name>
<dbReference type="PANTHER" id="PTHR10334">
    <property type="entry name" value="CYSTEINE-RICH SECRETORY PROTEIN-RELATED"/>
    <property type="match status" value="1"/>
</dbReference>
<sequence>MLCSFMFAAIIIAVEGYRCQGGRLTPEQRKAIVIQNNKFRSQLIRGELKNKAGEFMPRGKNMLRMRWSCSLEYSAQRWADRCIFGHSPRDQRNNIGENVYAYWSSGSVEGHRKTAGTDAGKNWWSELPERYGSNPSNNLTAQVSSQGVLHFTQMAWGKTYKIGCGIATNCDGGRTLMVICHYSPAGNMLKELIYELGEPCKKNNDCYTKKCSVKSGLCNK</sequence>
<dbReference type="InterPro" id="IPR035940">
    <property type="entry name" value="CAP_sf"/>
</dbReference>
<dbReference type="PRINTS" id="PR00838">
    <property type="entry name" value="V5ALLERGEN"/>
</dbReference>
<dbReference type="FunCoup" id="A0A1I7W335">
    <property type="interactions" value="93"/>
</dbReference>
<dbReference type="InterPro" id="IPR018244">
    <property type="entry name" value="Allrgn_V5/Tpx1_CS"/>
</dbReference>
<dbReference type="OrthoDB" id="5874910at2759"/>
<evidence type="ECO:0000256" key="1">
    <source>
        <dbReference type="SAM" id="SignalP"/>
    </source>
</evidence>
<dbReference type="Pfam" id="PF00188">
    <property type="entry name" value="CAP"/>
    <property type="match status" value="1"/>
</dbReference>
<organism evidence="4 5">
    <name type="scientific">Loa loa</name>
    <name type="common">Eye worm</name>
    <name type="synonym">Filaria loa</name>
    <dbReference type="NCBI Taxonomy" id="7209"/>
    <lineage>
        <taxon>Eukaryota</taxon>
        <taxon>Metazoa</taxon>
        <taxon>Ecdysozoa</taxon>
        <taxon>Nematoda</taxon>
        <taxon>Chromadorea</taxon>
        <taxon>Rhabditida</taxon>
        <taxon>Spirurina</taxon>
        <taxon>Spiruromorpha</taxon>
        <taxon>Filarioidea</taxon>
        <taxon>Onchocercidae</taxon>
        <taxon>Loa</taxon>
    </lineage>
</organism>
<accession>A0A1I7W335</accession>
<keyword evidence="4" id="KW-1185">Reference proteome</keyword>
<keyword evidence="1" id="KW-0732">Signal</keyword>
<feature type="signal peptide" evidence="1">
    <location>
        <begin position="1"/>
        <end position="16"/>
    </location>
</feature>
<proteinExistence type="predicted"/>
<dbReference type="WBParaSite" id="EN70_9105">
    <property type="protein sequence ID" value="EN70_9105"/>
    <property type="gene ID" value="EN70_9105"/>
</dbReference>
<dbReference type="InterPro" id="IPR001283">
    <property type="entry name" value="CRISP-related"/>
</dbReference>
<reference evidence="5" key="2">
    <citation type="submission" date="2016-11" db="UniProtKB">
        <authorList>
            <consortium name="WormBaseParasite"/>
        </authorList>
    </citation>
    <scope>IDENTIFICATION</scope>
</reference>
<dbReference type="GeneID" id="9948781"/>
<evidence type="ECO:0000313" key="4">
    <source>
        <dbReference type="Proteomes" id="UP000095285"/>
    </source>
</evidence>
<protein>
    <submittedName>
        <fullName evidence="3 5">Activation-associated secreted protein-1</fullName>
    </submittedName>
</protein>
<dbReference type="InParanoid" id="A0A1I7W335"/>
<evidence type="ECO:0000259" key="2">
    <source>
        <dbReference type="SMART" id="SM00198"/>
    </source>
</evidence>
<dbReference type="AlphaFoldDB" id="A0A1I7W335"/>
<dbReference type="EMBL" id="JH712626">
    <property type="protein sequence ID" value="EFO17173.1"/>
    <property type="molecule type" value="Genomic_DNA"/>
</dbReference>
<dbReference type="KEGG" id="loa:LOAG_11328"/>
<dbReference type="RefSeq" id="XP_003146897.1">
    <property type="nucleotide sequence ID" value="XM_003146849.1"/>
</dbReference>
<dbReference type="SUPFAM" id="SSF55797">
    <property type="entry name" value="PR-1-like"/>
    <property type="match status" value="1"/>
</dbReference>
<dbReference type="InterPro" id="IPR014044">
    <property type="entry name" value="CAP_dom"/>
</dbReference>
<evidence type="ECO:0000313" key="5">
    <source>
        <dbReference type="WBParaSite" id="EN70_9105"/>
    </source>
</evidence>
<feature type="domain" description="SCP" evidence="2">
    <location>
        <begin position="27"/>
        <end position="190"/>
    </location>
</feature>
<dbReference type="CDD" id="cd05380">
    <property type="entry name" value="CAP_euk"/>
    <property type="match status" value="1"/>
</dbReference>
<evidence type="ECO:0000313" key="3">
    <source>
        <dbReference type="EMBL" id="EFO17173.1"/>
    </source>
</evidence>
<dbReference type="InterPro" id="IPR002413">
    <property type="entry name" value="V5_allergen-like"/>
</dbReference>
<dbReference type="Proteomes" id="UP000095285">
    <property type="component" value="Unassembled WGS sequence"/>
</dbReference>
<gene>
    <name evidence="3 5" type="ORF">LOAG_11328</name>
</gene>
<dbReference type="SMART" id="SM00198">
    <property type="entry name" value="SCP"/>
    <property type="match status" value="1"/>
</dbReference>
<dbReference type="OMA" id="CTNNEII"/>
<dbReference type="CTD" id="9948781"/>
<dbReference type="GO" id="GO:0005576">
    <property type="term" value="C:extracellular region"/>
    <property type="evidence" value="ECO:0007669"/>
    <property type="project" value="InterPro"/>
</dbReference>
<feature type="chain" id="PRO_5010271621" evidence="1">
    <location>
        <begin position="17"/>
        <end position="220"/>
    </location>
</feature>
<dbReference type="PROSITE" id="PS01010">
    <property type="entry name" value="CRISP_2"/>
    <property type="match status" value="1"/>
</dbReference>
<reference evidence="3 4" key="1">
    <citation type="submission" date="2012-04" db="EMBL/GenBank/DDBJ databases">
        <title>The Genome Sequence of Loa loa.</title>
        <authorList>
            <consortium name="The Broad Institute Genome Sequencing Platform"/>
            <consortium name="Broad Institute Genome Sequencing Center for Infectious Disease"/>
            <person name="Nutman T.B."/>
            <person name="Fink D.L."/>
            <person name="Russ C."/>
            <person name="Young S."/>
            <person name="Zeng Q."/>
            <person name="Gargeya S."/>
            <person name="Alvarado L."/>
            <person name="Berlin A."/>
            <person name="Chapman S.B."/>
            <person name="Chen Z."/>
            <person name="Freedman E."/>
            <person name="Gellesch M."/>
            <person name="Goldberg J."/>
            <person name="Griggs A."/>
            <person name="Gujja S."/>
            <person name="Heilman E.R."/>
            <person name="Heiman D."/>
            <person name="Howarth C."/>
            <person name="Mehta T."/>
            <person name="Neiman D."/>
            <person name="Pearson M."/>
            <person name="Roberts A."/>
            <person name="Saif S."/>
            <person name="Shea T."/>
            <person name="Shenoy N."/>
            <person name="Sisk P."/>
            <person name="Stolte C."/>
            <person name="Sykes S."/>
            <person name="White J."/>
            <person name="Yandava C."/>
            <person name="Haas B."/>
            <person name="Henn M.R."/>
            <person name="Nusbaum C."/>
            <person name="Birren B."/>
        </authorList>
    </citation>
    <scope>NUCLEOTIDE SEQUENCE [LARGE SCALE GENOMIC DNA]</scope>
</reference>
<accession>A0A1S0TPD7</accession>
<dbReference type="PRINTS" id="PR00837">
    <property type="entry name" value="V5TPXLIKE"/>
</dbReference>